<feature type="region of interest" description="Disordered" evidence="1">
    <location>
        <begin position="67"/>
        <end position="229"/>
    </location>
</feature>
<dbReference type="EMBL" id="GFDG01002504">
    <property type="protein sequence ID" value="JAV16295.1"/>
    <property type="molecule type" value="Transcribed_RNA"/>
</dbReference>
<feature type="region of interest" description="Disordered" evidence="1">
    <location>
        <begin position="1"/>
        <end position="33"/>
    </location>
</feature>
<protein>
    <submittedName>
        <fullName evidence="2">Putative vitellogenin-like protein</fullName>
    </submittedName>
</protein>
<feature type="compositionally biased region" description="Low complexity" evidence="1">
    <location>
        <begin position="122"/>
        <end position="144"/>
    </location>
</feature>
<accession>A0A1L8ECF0</accession>
<proteinExistence type="predicted"/>
<evidence type="ECO:0000313" key="2">
    <source>
        <dbReference type="EMBL" id="JAV16295.1"/>
    </source>
</evidence>
<feature type="compositionally biased region" description="Polar residues" evidence="1">
    <location>
        <begin position="17"/>
        <end position="29"/>
    </location>
</feature>
<dbReference type="AlphaFoldDB" id="A0A1L8ECF0"/>
<feature type="compositionally biased region" description="Basic residues" evidence="1">
    <location>
        <begin position="159"/>
        <end position="189"/>
    </location>
</feature>
<sequence length="229" mass="25112">MFQSQQNLVKIDDDTMMESQPSTSGQAPSNDCCGPHDLMVKWHKALKSASEAQRLLQEVMDALASGMHTHKGKFKKQKKEKRLKKDKKCKKSKNKKKKNHLDKNDECCQPQLESPMYEGGKNAATSNASSSSSSSSTSSSSSSDSSDHEHDCPCSGPSHHGHLHHGGCHHHHHGGRSHSHGHNRRRSRSRSRDGSHGQTSGPYHGHLPSEAGGSSTRTIEETLPAVLKF</sequence>
<name>A0A1L8ECF0_HAEIR</name>
<feature type="compositionally biased region" description="Basic residues" evidence="1">
    <location>
        <begin position="68"/>
        <end position="100"/>
    </location>
</feature>
<evidence type="ECO:0000256" key="1">
    <source>
        <dbReference type="SAM" id="MobiDB-lite"/>
    </source>
</evidence>
<reference evidence="2" key="1">
    <citation type="submission" date="2017-01" db="EMBL/GenBank/DDBJ databases">
        <title>An insight into the sialome and mialome of the horn fly, Haematobia irritans.</title>
        <authorList>
            <person name="Breijo M."/>
            <person name="Boiani M."/>
            <person name="Ures X."/>
            <person name="Rocha S."/>
            <person name="Sequeira M."/>
            <person name="Ribeiro J.M."/>
        </authorList>
    </citation>
    <scope>NUCLEOTIDE SEQUENCE</scope>
</reference>
<organism evidence="2">
    <name type="scientific">Haematobia irritans</name>
    <name type="common">Horn fly</name>
    <name type="synonym">Conops irritans</name>
    <dbReference type="NCBI Taxonomy" id="7368"/>
    <lineage>
        <taxon>Eukaryota</taxon>
        <taxon>Metazoa</taxon>
        <taxon>Ecdysozoa</taxon>
        <taxon>Arthropoda</taxon>
        <taxon>Hexapoda</taxon>
        <taxon>Insecta</taxon>
        <taxon>Pterygota</taxon>
        <taxon>Neoptera</taxon>
        <taxon>Endopterygota</taxon>
        <taxon>Diptera</taxon>
        <taxon>Brachycera</taxon>
        <taxon>Muscomorpha</taxon>
        <taxon>Muscoidea</taxon>
        <taxon>Muscidae</taxon>
        <taxon>Haematobia</taxon>
    </lineage>
</organism>